<dbReference type="InterPro" id="IPR018974">
    <property type="entry name" value="Tex-like_N"/>
</dbReference>
<evidence type="ECO:0000259" key="2">
    <source>
        <dbReference type="PROSITE" id="PS50126"/>
    </source>
</evidence>
<reference evidence="3 4" key="1">
    <citation type="submission" date="2019-07" db="EMBL/GenBank/DDBJ databases">
        <title>Draft genome assembly of a fouling barnacle, Amphibalanus amphitrite (Darwin, 1854): The first reference genome for Thecostraca.</title>
        <authorList>
            <person name="Kim W."/>
        </authorList>
    </citation>
    <scope>NUCLEOTIDE SEQUENCE [LARGE SCALE GENOMIC DNA]</scope>
    <source>
        <strain evidence="3">SNU_AA5</strain>
        <tissue evidence="3">Soma without cirri and trophi</tissue>
    </source>
</reference>
<dbReference type="Gene3D" id="2.40.50.140">
    <property type="entry name" value="Nucleic acid-binding proteins"/>
    <property type="match status" value="1"/>
</dbReference>
<dbReference type="InterPro" id="IPR041692">
    <property type="entry name" value="HHH_9"/>
</dbReference>
<dbReference type="FunFam" id="3.30.420.140:FF:000001">
    <property type="entry name" value="RNA-binding transcriptional accessory protein"/>
    <property type="match status" value="1"/>
</dbReference>
<name>A0A6A4VK73_AMPAM</name>
<dbReference type="SUPFAM" id="SSF50249">
    <property type="entry name" value="Nucleic acid-binding proteins"/>
    <property type="match status" value="1"/>
</dbReference>
<dbReference type="SMART" id="SM00316">
    <property type="entry name" value="S1"/>
    <property type="match status" value="1"/>
</dbReference>
<organism evidence="3 4">
    <name type="scientific">Amphibalanus amphitrite</name>
    <name type="common">Striped barnacle</name>
    <name type="synonym">Balanus amphitrite</name>
    <dbReference type="NCBI Taxonomy" id="1232801"/>
    <lineage>
        <taxon>Eukaryota</taxon>
        <taxon>Metazoa</taxon>
        <taxon>Ecdysozoa</taxon>
        <taxon>Arthropoda</taxon>
        <taxon>Crustacea</taxon>
        <taxon>Multicrustacea</taxon>
        <taxon>Cirripedia</taxon>
        <taxon>Thoracica</taxon>
        <taxon>Thoracicalcarea</taxon>
        <taxon>Balanomorpha</taxon>
        <taxon>Balanoidea</taxon>
        <taxon>Balanidae</taxon>
        <taxon>Amphibalaninae</taxon>
        <taxon>Amphibalanus</taxon>
    </lineage>
</organism>
<dbReference type="Pfam" id="PF16921">
    <property type="entry name" value="Tex_YqgF"/>
    <property type="match status" value="1"/>
</dbReference>
<dbReference type="InterPro" id="IPR010994">
    <property type="entry name" value="RuvA_2-like"/>
</dbReference>
<dbReference type="InterPro" id="IPR006641">
    <property type="entry name" value="YqgF/RNaseH-like_dom"/>
</dbReference>
<dbReference type="Pfam" id="PF09371">
    <property type="entry name" value="Tex_N"/>
    <property type="match status" value="1"/>
</dbReference>
<dbReference type="GO" id="GO:0003729">
    <property type="term" value="F:mRNA binding"/>
    <property type="evidence" value="ECO:0007669"/>
    <property type="project" value="TreeGrafter"/>
</dbReference>
<sequence length="711" mass="77361">MREPASGDAEDIQLDIPLLLSQQHHLDLNVSFNISQLLDDDHKVSFIARYRKAQTNDIDPEVLHEVAASHSYLHGLQTAVSKAYKQLSSEQKEGSSDHAGGAGARRPVWSRHALCLLHGSDRCVPTALIHPGTEGRQSLDQVQASLSNLLCDMIGKDVAVTAAGGYDLAEWSAVVQMASHPGIHLESKQKTSKNAPPNDQSYKYRNYFNFRKPDALRHQFTNFCLHRFLSRGMADNYRESSIRQAVGTLFSKSVTRQLERQVRHSLKEAAEREALAVMSRNLKAKLLTPPIRGRVILALDPGYRACKVAVVSAQGAILETAVLNPRLSSRWPEVGRDPAAEQLRRIIAQHGVTLLGVGNGTACRETWQYVSELNGAGALAAAPLDVTLVDEGGASEYSTSPAAAAEMAELDCTVRSAVSLARRLQDPISELVKVSQVLGDVLSDCVAAVGVDLNTASVQLLKKVPGLNAASAENIMAKRRAQKLFVNRQQLLSVKGIGPKSFEQCAGFVRVLPATAAKTGKKSGITPKKGSKAASTAPEPLDQTVIHPESYPVANRLLQLIGCPSSAVGSPDLVSRLTEFCAARSRPQLAEELETDIHTLELIIRALSEPGYDERQELAAPMFWKAAMRAGDLRPGARLRGVVRNPTEFGAFVDLGIGESGLIHHSQMRSVELRVNDHVEVEVIKVEQKPKKTDIGLRLLHKIEGKQLKRG</sequence>
<dbReference type="Gene3D" id="1.10.10.650">
    <property type="entry name" value="RuvA domain 2-like"/>
    <property type="match status" value="1"/>
</dbReference>
<dbReference type="InterPro" id="IPR050437">
    <property type="entry name" value="Ribos_protein_bS1-like"/>
</dbReference>
<feature type="region of interest" description="Disordered" evidence="1">
    <location>
        <begin position="520"/>
        <end position="539"/>
    </location>
</feature>
<dbReference type="SUPFAM" id="SSF158832">
    <property type="entry name" value="Tex N-terminal region-like"/>
    <property type="match status" value="1"/>
</dbReference>
<evidence type="ECO:0000256" key="1">
    <source>
        <dbReference type="SAM" id="MobiDB-lite"/>
    </source>
</evidence>
<proteinExistence type="predicted"/>
<comment type="caution">
    <text evidence="3">The sequence shown here is derived from an EMBL/GenBank/DDBJ whole genome shotgun (WGS) entry which is preliminary data.</text>
</comment>
<dbReference type="Pfam" id="PF00575">
    <property type="entry name" value="S1"/>
    <property type="match status" value="1"/>
</dbReference>
<dbReference type="AlphaFoldDB" id="A0A6A4VK73"/>
<dbReference type="Gene3D" id="3.30.420.140">
    <property type="entry name" value="YqgF/RNase H-like domain"/>
    <property type="match status" value="1"/>
</dbReference>
<dbReference type="EMBL" id="VIIS01001685">
    <property type="protein sequence ID" value="KAF0294455.1"/>
    <property type="molecule type" value="Genomic_DNA"/>
</dbReference>
<dbReference type="GO" id="GO:0006139">
    <property type="term" value="P:nucleobase-containing compound metabolic process"/>
    <property type="evidence" value="ECO:0007669"/>
    <property type="project" value="InterPro"/>
</dbReference>
<dbReference type="PROSITE" id="PS50126">
    <property type="entry name" value="S1"/>
    <property type="match status" value="1"/>
</dbReference>
<dbReference type="SUPFAM" id="SSF53098">
    <property type="entry name" value="Ribonuclease H-like"/>
    <property type="match status" value="1"/>
</dbReference>
<dbReference type="Proteomes" id="UP000440578">
    <property type="component" value="Unassembled WGS sequence"/>
</dbReference>
<dbReference type="InterPro" id="IPR012340">
    <property type="entry name" value="NA-bd_OB-fold"/>
</dbReference>
<dbReference type="GO" id="GO:0003735">
    <property type="term" value="F:structural constituent of ribosome"/>
    <property type="evidence" value="ECO:0007669"/>
    <property type="project" value="TreeGrafter"/>
</dbReference>
<dbReference type="PANTHER" id="PTHR10724:SF10">
    <property type="entry name" value="S1 RNA-BINDING DOMAIN-CONTAINING PROTEIN 1"/>
    <property type="match status" value="1"/>
</dbReference>
<dbReference type="Pfam" id="PF17674">
    <property type="entry name" value="HHH_9"/>
    <property type="match status" value="1"/>
</dbReference>
<accession>A0A6A4VK73</accession>
<dbReference type="Gene3D" id="1.10.150.310">
    <property type="entry name" value="Tex RuvX-like domain-like"/>
    <property type="match status" value="1"/>
</dbReference>
<dbReference type="InterPro" id="IPR003029">
    <property type="entry name" value="S1_domain"/>
</dbReference>
<feature type="domain" description="S1 motif" evidence="2">
    <location>
        <begin position="636"/>
        <end position="698"/>
    </location>
</feature>
<dbReference type="OrthoDB" id="5983224at2759"/>
<dbReference type="GO" id="GO:0006412">
    <property type="term" value="P:translation"/>
    <property type="evidence" value="ECO:0007669"/>
    <property type="project" value="TreeGrafter"/>
</dbReference>
<dbReference type="InterPro" id="IPR023319">
    <property type="entry name" value="Tex-like_HTH_dom_sf"/>
</dbReference>
<gene>
    <name evidence="3" type="primary">SRBD1</name>
    <name evidence="3" type="ORF">FJT64_007874</name>
</gene>
<evidence type="ECO:0000313" key="4">
    <source>
        <dbReference type="Proteomes" id="UP000440578"/>
    </source>
</evidence>
<dbReference type="InterPro" id="IPR037027">
    <property type="entry name" value="YqgF/RNaseH-like_dom_sf"/>
</dbReference>
<dbReference type="PANTHER" id="PTHR10724">
    <property type="entry name" value="30S RIBOSOMAL PROTEIN S1"/>
    <property type="match status" value="1"/>
</dbReference>
<protein>
    <submittedName>
        <fullName evidence="3">S1 RNA-binding domain-containing protein 1</fullName>
    </submittedName>
</protein>
<evidence type="ECO:0000313" key="3">
    <source>
        <dbReference type="EMBL" id="KAF0294455.1"/>
    </source>
</evidence>
<dbReference type="SMART" id="SM00732">
    <property type="entry name" value="YqgFc"/>
    <property type="match status" value="1"/>
</dbReference>
<dbReference type="InterPro" id="IPR012337">
    <property type="entry name" value="RNaseH-like_sf"/>
</dbReference>
<dbReference type="InterPro" id="IPR032639">
    <property type="entry name" value="Tex_YqgF"/>
</dbReference>
<dbReference type="SUPFAM" id="SSF47781">
    <property type="entry name" value="RuvA domain 2-like"/>
    <property type="match status" value="2"/>
</dbReference>
<keyword evidence="4" id="KW-1185">Reference proteome</keyword>
<dbReference type="Pfam" id="PF12836">
    <property type="entry name" value="HHH_3"/>
    <property type="match status" value="1"/>
</dbReference>